<comment type="caution">
    <text evidence="2">The sequence shown here is derived from an EMBL/GenBank/DDBJ whole genome shotgun (WGS) entry which is preliminary data.</text>
</comment>
<protein>
    <submittedName>
        <fullName evidence="2">Uncharacterized protein</fullName>
    </submittedName>
</protein>
<sequence>MKSLNKKVLWVAFESFSKKIKQWKHYLPIINLFLFTSVVSLAILCVFLVYHPPEINKIPDKEDGGMPVKNNLLPSLRSDTKPINNYELILSNNPFSPNRTVWTPFDIKTEVKAEQRQVVEGVGQPLENQQKPRGIPKKIILRGILILGNTRKALIENPDLTASKKPFIFVEEGEEIAEYRVKTIEPDQVKLDWYGEEQVVVMRSNIKK</sequence>
<proteinExistence type="predicted"/>
<keyword evidence="3" id="KW-1185">Reference proteome</keyword>
<name>A0A1V6LY31_9BACT</name>
<evidence type="ECO:0000256" key="1">
    <source>
        <dbReference type="SAM" id="Phobius"/>
    </source>
</evidence>
<keyword evidence="1" id="KW-0472">Membrane</keyword>
<keyword evidence="1" id="KW-0812">Transmembrane</keyword>
<gene>
    <name evidence="2" type="ORF">BIY37_10635</name>
</gene>
<dbReference type="RefSeq" id="WP_070067792.1">
    <property type="nucleotide sequence ID" value="NZ_MJUW02000108.1"/>
</dbReference>
<feature type="transmembrane region" description="Helical" evidence="1">
    <location>
        <begin position="26"/>
        <end position="50"/>
    </location>
</feature>
<keyword evidence="1" id="KW-1133">Transmembrane helix</keyword>
<accession>A0A1V6LY31</accession>
<dbReference type="AlphaFoldDB" id="A0A1V6LY31"/>
<dbReference type="EMBL" id="MJUW02000108">
    <property type="protein sequence ID" value="OQD45048.1"/>
    <property type="molecule type" value="Genomic_DNA"/>
</dbReference>
<reference evidence="2 3" key="1">
    <citation type="journal article" date="2016" name="Genome Announc.">
        <title>Draft Genome Sequence of the Anaerobic Ammonium-Oxidizing Bacterium 'Candidatus Brocadia sp. 40'.</title>
        <authorList>
            <person name="Ali M."/>
            <person name="Haroon M.F."/>
            <person name="Narita Y."/>
            <person name="Zhang L."/>
            <person name="Rangel Shaw D."/>
            <person name="Okabe S."/>
            <person name="Saikaly P.E."/>
        </authorList>
    </citation>
    <scope>NUCLEOTIDE SEQUENCE [LARGE SCALE GENOMIC DNA]</scope>
    <source>
        <strain evidence="2 3">40</strain>
    </source>
</reference>
<evidence type="ECO:0000313" key="3">
    <source>
        <dbReference type="Proteomes" id="UP000242219"/>
    </source>
</evidence>
<evidence type="ECO:0000313" key="2">
    <source>
        <dbReference type="EMBL" id="OQD45048.1"/>
    </source>
</evidence>
<dbReference type="Proteomes" id="UP000242219">
    <property type="component" value="Unassembled WGS sequence"/>
</dbReference>
<organism evidence="2 3">
    <name type="scientific">Candidatus Brocadia sapporoensis</name>
    <dbReference type="NCBI Taxonomy" id="392547"/>
    <lineage>
        <taxon>Bacteria</taxon>
        <taxon>Pseudomonadati</taxon>
        <taxon>Planctomycetota</taxon>
        <taxon>Candidatus Brocadiia</taxon>
        <taxon>Candidatus Brocadiales</taxon>
        <taxon>Candidatus Brocadiaceae</taxon>
        <taxon>Candidatus Brocadia</taxon>
    </lineage>
</organism>